<dbReference type="OrthoDB" id="8083311at2"/>
<keyword evidence="3" id="KW-1185">Reference proteome</keyword>
<dbReference type="EMBL" id="WITC01000038">
    <property type="protein sequence ID" value="MQX15378.1"/>
    <property type="molecule type" value="Genomic_DNA"/>
</dbReference>
<feature type="region of interest" description="Disordered" evidence="1">
    <location>
        <begin position="102"/>
        <end position="123"/>
    </location>
</feature>
<organism evidence="2 3">
    <name type="scientific">Sinorhizobium terangae</name>
    <dbReference type="NCBI Taxonomy" id="110322"/>
    <lineage>
        <taxon>Bacteria</taxon>
        <taxon>Pseudomonadati</taxon>
        <taxon>Pseudomonadota</taxon>
        <taxon>Alphaproteobacteria</taxon>
        <taxon>Hyphomicrobiales</taxon>
        <taxon>Rhizobiaceae</taxon>
        <taxon>Sinorhizobium/Ensifer group</taxon>
        <taxon>Sinorhizobium</taxon>
    </lineage>
</organism>
<accession>A0A6N7LDS7</accession>
<sequence>MARRHAPRQIATFLLAVFLAVGMGASFAEASSMAARMATMSNMIMSDMVENGDCQGCPDQPDDSGMKAMACGNVCAAPIIAPLPLAAVVPDGETPISVVAPDLALDGQTPPPDPAPPRTTDIG</sequence>
<proteinExistence type="predicted"/>
<evidence type="ECO:0000313" key="3">
    <source>
        <dbReference type="Proteomes" id="UP000439983"/>
    </source>
</evidence>
<dbReference type="Proteomes" id="UP000439983">
    <property type="component" value="Unassembled WGS sequence"/>
</dbReference>
<comment type="caution">
    <text evidence="2">The sequence shown here is derived from an EMBL/GenBank/DDBJ whole genome shotgun (WGS) entry which is preliminary data.</text>
</comment>
<evidence type="ECO:0000256" key="1">
    <source>
        <dbReference type="SAM" id="MobiDB-lite"/>
    </source>
</evidence>
<evidence type="ECO:0008006" key="4">
    <source>
        <dbReference type="Google" id="ProtNLM"/>
    </source>
</evidence>
<gene>
    <name evidence="2" type="ORF">GHK62_11525</name>
</gene>
<protein>
    <recommendedName>
        <fullName evidence="4">DUF2946 domain-containing protein</fullName>
    </recommendedName>
</protein>
<dbReference type="AlphaFoldDB" id="A0A6N7LDS7"/>
<reference evidence="2 3" key="1">
    <citation type="journal article" date="2013" name="Genome Biol.">
        <title>Comparative genomics of the core and accessory genomes of 48 Sinorhizobium strains comprising five genospecies.</title>
        <authorList>
            <person name="Sugawara M."/>
            <person name="Epstein B."/>
            <person name="Badgley B.D."/>
            <person name="Unno T."/>
            <person name="Xu L."/>
            <person name="Reese J."/>
            <person name="Gyaneshwar P."/>
            <person name="Denny R."/>
            <person name="Mudge J."/>
            <person name="Bharti A.K."/>
            <person name="Farmer A.D."/>
            <person name="May G.D."/>
            <person name="Woodward J.E."/>
            <person name="Medigue C."/>
            <person name="Vallenet D."/>
            <person name="Lajus A."/>
            <person name="Rouy Z."/>
            <person name="Martinez-Vaz B."/>
            <person name="Tiffin P."/>
            <person name="Young N.D."/>
            <person name="Sadowsky M.J."/>
        </authorList>
    </citation>
    <scope>NUCLEOTIDE SEQUENCE [LARGE SCALE GENOMIC DNA]</scope>
    <source>
        <strain evidence="2 3">USDA4894</strain>
    </source>
</reference>
<name>A0A6N7LDS7_SINTE</name>
<evidence type="ECO:0000313" key="2">
    <source>
        <dbReference type="EMBL" id="MQX15378.1"/>
    </source>
</evidence>